<reference evidence="5 6" key="1">
    <citation type="submission" date="2019-02" db="EMBL/GenBank/DDBJ databases">
        <title>Deep-cultivation of Planctomycetes and their phenomic and genomic characterization uncovers novel biology.</title>
        <authorList>
            <person name="Wiegand S."/>
            <person name="Jogler M."/>
            <person name="Boedeker C."/>
            <person name="Pinto D."/>
            <person name="Vollmers J."/>
            <person name="Rivas-Marin E."/>
            <person name="Kohn T."/>
            <person name="Peeters S.H."/>
            <person name="Heuer A."/>
            <person name="Rast P."/>
            <person name="Oberbeckmann S."/>
            <person name="Bunk B."/>
            <person name="Jeske O."/>
            <person name="Meyerdierks A."/>
            <person name="Storesund J.E."/>
            <person name="Kallscheuer N."/>
            <person name="Luecker S."/>
            <person name="Lage O.M."/>
            <person name="Pohl T."/>
            <person name="Merkel B.J."/>
            <person name="Hornburger P."/>
            <person name="Mueller R.-W."/>
            <person name="Bruemmer F."/>
            <person name="Labrenz M."/>
            <person name="Spormann A.M."/>
            <person name="Op den Camp H."/>
            <person name="Overmann J."/>
            <person name="Amann R."/>
            <person name="Jetten M.S.M."/>
            <person name="Mascher T."/>
            <person name="Medema M.H."/>
            <person name="Devos D.P."/>
            <person name="Kaster A.-K."/>
            <person name="Ovreas L."/>
            <person name="Rohde M."/>
            <person name="Galperin M.Y."/>
            <person name="Jogler C."/>
        </authorList>
    </citation>
    <scope>NUCLEOTIDE SEQUENCE [LARGE SCALE GENOMIC DNA]</scope>
    <source>
        <strain evidence="5 6">Pla85_3_4</strain>
    </source>
</reference>
<evidence type="ECO:0000259" key="3">
    <source>
        <dbReference type="Pfam" id="PF00263"/>
    </source>
</evidence>
<evidence type="ECO:0000259" key="4">
    <source>
        <dbReference type="Pfam" id="PF13629"/>
    </source>
</evidence>
<evidence type="ECO:0000313" key="6">
    <source>
        <dbReference type="Proteomes" id="UP000317648"/>
    </source>
</evidence>
<evidence type="ECO:0000256" key="1">
    <source>
        <dbReference type="RuleBase" id="RU004003"/>
    </source>
</evidence>
<dbReference type="Pfam" id="PF00263">
    <property type="entry name" value="Secretin"/>
    <property type="match status" value="1"/>
</dbReference>
<keyword evidence="6" id="KW-1185">Reference proteome</keyword>
<dbReference type="InterPro" id="IPR001775">
    <property type="entry name" value="GspD/PilQ"/>
</dbReference>
<dbReference type="PRINTS" id="PR01032">
    <property type="entry name" value="PHAGEIV"/>
</dbReference>
<feature type="domain" description="Pilus formation protein N-terminal" evidence="4">
    <location>
        <begin position="67"/>
        <end position="135"/>
    </location>
</feature>
<dbReference type="KEGG" id="lcre:Pla8534_71140"/>
<dbReference type="PANTHER" id="PTHR30332:SF17">
    <property type="entry name" value="TYPE IV PILIATION SYSTEM PROTEIN DR_0774-RELATED"/>
    <property type="match status" value="1"/>
</dbReference>
<dbReference type="Pfam" id="PF13629">
    <property type="entry name" value="T2SS-T3SS_pil_N"/>
    <property type="match status" value="1"/>
</dbReference>
<dbReference type="OrthoDB" id="9775455at2"/>
<accession>A0A518E535</accession>
<dbReference type="GO" id="GO:0015627">
    <property type="term" value="C:type II protein secretion system complex"/>
    <property type="evidence" value="ECO:0007669"/>
    <property type="project" value="TreeGrafter"/>
</dbReference>
<evidence type="ECO:0000313" key="5">
    <source>
        <dbReference type="EMBL" id="QDU99201.1"/>
    </source>
</evidence>
<dbReference type="InterPro" id="IPR004846">
    <property type="entry name" value="T2SS/T3SS_dom"/>
</dbReference>
<sequence length="541" mass="58612" precursor="true">MQQRLMRFFACQAALSTALAAGIAWGQAGGDIASRQDLRSLENPGSETLDKESSLIDEVLNPEIIFRVDPSRSKIVRTRLPVERLAITNSDIVEVNEFSPTEFEIIGQKSGQTTLTLWFKQADGSLTVLRYLVKVEANDTDLLREEAEYGKLQIRINELFPNSQVQLIPVADKLIIRGQARDAEEAAQILGVVGGQSTNQQGGLQVQSVNLGPVARLPGAPDLQTSSVINLLRVPGEQQVMLKVRVAELTRTAKRNMSVDFDIVKDNFALSSILSGGIGNISAILDGGDVALLIQAFSSNGMGKILAEPNLVTISGKPATFLAGGEFAVPTTVGVNGVGAVSTTFRGFGTQLAFTPTVLDKDKIRLQVAPSFSSLNQANAVDGIPGLNTRAVVTTVDLREGQWLAIAGLIQEEQTGSKSRIPYIGDIPLLGAAFSNQATSRSETELIVLVSPELVHPMEYEQVPPLLPGMEVTDPTNKEFFFHQQIEGLPWEHHRSTVFPQIAHQVFHANHDGAHGYVEGHPVEIQQSEDFYITGPHGFSR</sequence>
<dbReference type="PANTHER" id="PTHR30332">
    <property type="entry name" value="PROBABLE GENERAL SECRETION PATHWAY PROTEIN D"/>
    <property type="match status" value="1"/>
</dbReference>
<name>A0A518E535_9BACT</name>
<dbReference type="Proteomes" id="UP000317648">
    <property type="component" value="Chromosome"/>
</dbReference>
<organism evidence="5 6">
    <name type="scientific">Lignipirellula cremea</name>
    <dbReference type="NCBI Taxonomy" id="2528010"/>
    <lineage>
        <taxon>Bacteria</taxon>
        <taxon>Pseudomonadati</taxon>
        <taxon>Planctomycetota</taxon>
        <taxon>Planctomycetia</taxon>
        <taxon>Pirellulales</taxon>
        <taxon>Pirellulaceae</taxon>
        <taxon>Lignipirellula</taxon>
    </lineage>
</organism>
<dbReference type="EMBL" id="CP036433">
    <property type="protein sequence ID" value="QDU99201.1"/>
    <property type="molecule type" value="Genomic_DNA"/>
</dbReference>
<dbReference type="AlphaFoldDB" id="A0A518E535"/>
<feature type="signal peptide" evidence="2">
    <location>
        <begin position="1"/>
        <end position="20"/>
    </location>
</feature>
<feature type="chain" id="PRO_5021753772" evidence="2">
    <location>
        <begin position="21"/>
        <end position="541"/>
    </location>
</feature>
<keyword evidence="2" id="KW-0732">Signal</keyword>
<evidence type="ECO:0000256" key="2">
    <source>
        <dbReference type="SAM" id="SignalP"/>
    </source>
</evidence>
<dbReference type="InterPro" id="IPR032789">
    <property type="entry name" value="T2SS-T3SS_pil_N"/>
</dbReference>
<dbReference type="GO" id="GO:0009306">
    <property type="term" value="P:protein secretion"/>
    <property type="evidence" value="ECO:0007669"/>
    <property type="project" value="InterPro"/>
</dbReference>
<comment type="similarity">
    <text evidence="1">Belongs to the bacterial secretin family.</text>
</comment>
<dbReference type="InterPro" id="IPR050810">
    <property type="entry name" value="Bact_Secretion_Sys_Channel"/>
</dbReference>
<protein>
    <submittedName>
        <fullName evidence="5">Type II secretion system protein D</fullName>
    </submittedName>
</protein>
<gene>
    <name evidence="5" type="primary">gspD_2</name>
    <name evidence="5" type="ORF">Pla8534_71140</name>
</gene>
<proteinExistence type="inferred from homology"/>
<dbReference type="PRINTS" id="PR00811">
    <property type="entry name" value="BCTERIALGSPD"/>
</dbReference>
<feature type="domain" description="Type II/III secretion system secretin-like" evidence="3">
    <location>
        <begin position="297"/>
        <end position="455"/>
    </location>
</feature>